<dbReference type="AlphaFoldDB" id="A0A0P9TKJ4"/>
<dbReference type="Proteomes" id="UP000050469">
    <property type="component" value="Unassembled WGS sequence"/>
</dbReference>
<dbReference type="PATRIC" id="fig|251724.3.peg.5399"/>
<dbReference type="EMBL" id="LJQO01000256">
    <property type="protein sequence ID" value="KPX72269.1"/>
    <property type="molecule type" value="Genomic_DNA"/>
</dbReference>
<evidence type="ECO:0000313" key="2">
    <source>
        <dbReference type="Proteomes" id="UP000050469"/>
    </source>
</evidence>
<evidence type="ECO:0000313" key="1">
    <source>
        <dbReference type="EMBL" id="KPX72269.1"/>
    </source>
</evidence>
<name>A0A0P9TKJ4_PSEA0</name>
<feature type="non-terminal residue" evidence="1">
    <location>
        <position position="1"/>
    </location>
</feature>
<protein>
    <submittedName>
        <fullName evidence="1">Uncharacterized protein</fullName>
    </submittedName>
</protein>
<comment type="caution">
    <text evidence="1">The sequence shown here is derived from an EMBL/GenBank/DDBJ whole genome shotgun (WGS) entry which is preliminary data.</text>
</comment>
<proteinExistence type="predicted"/>
<sequence length="59" mass="6135">GAAVPSGQITMASRRFGAAVTRDKLAVAVTNQRAAVGRCLQRLRGDGGKITRRADSGTH</sequence>
<organism evidence="1 2">
    <name type="scientific">Pseudomonas amygdali pv. photiniae</name>
    <dbReference type="NCBI Taxonomy" id="251724"/>
    <lineage>
        <taxon>Bacteria</taxon>
        <taxon>Pseudomonadati</taxon>
        <taxon>Pseudomonadota</taxon>
        <taxon>Gammaproteobacteria</taxon>
        <taxon>Pseudomonadales</taxon>
        <taxon>Pseudomonadaceae</taxon>
        <taxon>Pseudomonas</taxon>
        <taxon>Pseudomonas amygdali</taxon>
    </lineage>
</organism>
<gene>
    <name evidence="1" type="ORF">ALO53_101894</name>
</gene>
<accession>A0A0P9TKJ4</accession>
<reference evidence="1 2" key="1">
    <citation type="submission" date="2015-09" db="EMBL/GenBank/DDBJ databases">
        <title>Genome announcement of multiple Pseudomonas syringae strains.</title>
        <authorList>
            <person name="Thakur S."/>
            <person name="Wang P.W."/>
            <person name="Gong Y."/>
            <person name="Weir B.S."/>
            <person name="Guttman D.S."/>
        </authorList>
    </citation>
    <scope>NUCLEOTIDE SEQUENCE [LARGE SCALE GENOMIC DNA]</scope>
    <source>
        <strain evidence="1 2">ICMP7840</strain>
    </source>
</reference>